<evidence type="ECO:0000313" key="2">
    <source>
        <dbReference type="Proteomes" id="UP001497535"/>
    </source>
</evidence>
<name>A0ACB0XME3_MELEN</name>
<evidence type="ECO:0000313" key="1">
    <source>
        <dbReference type="EMBL" id="CAK5008453.1"/>
    </source>
</evidence>
<dbReference type="EMBL" id="CAVMJV010000001">
    <property type="protein sequence ID" value="CAK5008453.1"/>
    <property type="molecule type" value="Genomic_DNA"/>
</dbReference>
<reference evidence="1" key="1">
    <citation type="submission" date="2023-11" db="EMBL/GenBank/DDBJ databases">
        <authorList>
            <person name="Poullet M."/>
        </authorList>
    </citation>
    <scope>NUCLEOTIDE SEQUENCE</scope>
    <source>
        <strain evidence="1">E1834</strain>
    </source>
</reference>
<proteinExistence type="predicted"/>
<sequence>MSNEFDENIPSTSSATFLQNNDVIENCVLESDEAEGSEEYLTPADASLFFYVFWGIFWDNFCHPTFEDGLKTKCPPVLKELTQAFLNESASPKLLPEKLDLVDKMLLQKNLIERIMERNPNKKSLACSLHKMELCRIEYLINSYLRLRLQKIEQNPAQSLQDHSERLKNALAKYKAGNVDSSLQAELLDVRELKFAQKLLQANSTLFEDSFLKQIPASMKWLPIVSNNSETDSTRVFIEVLKDGLEDIPIPNMADPNSEIFLKLEQGSRHFVPFNCIKHLLERSEICLL</sequence>
<gene>
    <name evidence="1" type="ORF">MENTE1834_LOCUS1060</name>
</gene>
<accession>A0ACB0XME3</accession>
<dbReference type="Proteomes" id="UP001497535">
    <property type="component" value="Unassembled WGS sequence"/>
</dbReference>
<keyword evidence="2" id="KW-1185">Reference proteome</keyword>
<organism evidence="1 2">
    <name type="scientific">Meloidogyne enterolobii</name>
    <name type="common">Root-knot nematode worm</name>
    <name type="synonym">Meloidogyne mayaguensis</name>
    <dbReference type="NCBI Taxonomy" id="390850"/>
    <lineage>
        <taxon>Eukaryota</taxon>
        <taxon>Metazoa</taxon>
        <taxon>Ecdysozoa</taxon>
        <taxon>Nematoda</taxon>
        <taxon>Chromadorea</taxon>
        <taxon>Rhabditida</taxon>
        <taxon>Tylenchina</taxon>
        <taxon>Tylenchomorpha</taxon>
        <taxon>Tylenchoidea</taxon>
        <taxon>Meloidogynidae</taxon>
        <taxon>Meloidogyninae</taxon>
        <taxon>Meloidogyne</taxon>
    </lineage>
</organism>
<comment type="caution">
    <text evidence="1">The sequence shown here is derived from an EMBL/GenBank/DDBJ whole genome shotgun (WGS) entry which is preliminary data.</text>
</comment>
<protein>
    <submittedName>
        <fullName evidence="1">Uncharacterized protein</fullName>
    </submittedName>
</protein>